<evidence type="ECO:0000256" key="10">
    <source>
        <dbReference type="ARBA" id="ARBA00022840"/>
    </source>
</evidence>
<dbReference type="InterPro" id="IPR047187">
    <property type="entry name" value="SF1_C_Upf1"/>
</dbReference>
<evidence type="ECO:0000256" key="4">
    <source>
        <dbReference type="ARBA" id="ARBA00022723"/>
    </source>
</evidence>
<evidence type="ECO:0000256" key="6">
    <source>
        <dbReference type="ARBA" id="ARBA00022771"/>
    </source>
</evidence>
<dbReference type="CDD" id="cd21400">
    <property type="entry name" value="ZBD_UPF1-like"/>
    <property type="match status" value="1"/>
</dbReference>
<evidence type="ECO:0000256" key="3">
    <source>
        <dbReference type="ARBA" id="ARBA00022490"/>
    </source>
</evidence>
<accession>A0ABR2YMR6</accession>
<dbReference type="EMBL" id="JALJOT010000008">
    <property type="protein sequence ID" value="KAK9908319.1"/>
    <property type="molecule type" value="Genomic_DNA"/>
</dbReference>
<organism evidence="14 15">
    <name type="scientific">Coccomyxa subellipsoidea</name>
    <dbReference type="NCBI Taxonomy" id="248742"/>
    <lineage>
        <taxon>Eukaryota</taxon>
        <taxon>Viridiplantae</taxon>
        <taxon>Chlorophyta</taxon>
        <taxon>core chlorophytes</taxon>
        <taxon>Trebouxiophyceae</taxon>
        <taxon>Trebouxiophyceae incertae sedis</taxon>
        <taxon>Coccomyxaceae</taxon>
        <taxon>Coccomyxa</taxon>
    </lineage>
</organism>
<dbReference type="CDD" id="cd21407">
    <property type="entry name" value="1B_UPF1-like"/>
    <property type="match status" value="1"/>
</dbReference>
<comment type="subcellular location">
    <subcellularLocation>
        <location evidence="1">Cytoplasm</location>
    </subcellularLocation>
</comment>
<proteinExistence type="inferred from homology"/>
<keyword evidence="6 11" id="KW-0863">Zinc-finger</keyword>
<sequence>MSSDPSGRGPHTQAQFGTQSSQLDASLQYSFLDYSTQNTATGYSAFTQDAGATSAWDDDGSGPKAALNFDEGADDDQTREAPRETPEWACTYCGIHNAACVVKCVKSGKWFCNGRVTGTASCIVTHLVKARVRECQLHKDSPLGDTLLECYSCGARNAFALGFVPVKSENSVVLLCRDTPANAPGLKELSLDLTLWQPLIEDRAFVPWLVKQPSDQEILRARHLSLAQITALEEAWRQNPKATVDEIEKPSADEEAAPVALTYEDAYAYQNVFGPLVKLEADYDRQMKEAQARRGVTVRWDTTLNHRAIARFVFPKDETELRLTTGDELQLRHTCAGTSFKPWTGTGTVIKLDDTSEEVVLEMKGGSKPPTDTTVDFTVEYLWKSISFDRMQRALKTFAVDETSVSSYLFHRLLGHEVAPQAIKATVPSVLSAPGLPELNPSQILACQSVLTSPLSLIQGPPGTGKTVTSATLVYHMARQGRSTQVLVAAPSNVAVDQLAERIALTGLKVVRLMAKSRETVAGSVEPLTLHYQVANVQLEDRGELRKLAQQKEEAGELSAADERKYRALQRATERELLQAADVVCVTCAGAGDPRLSAFRFRKLLVDESTQATEPETLLPLVLGAKQVVLVGDHCQLGPVIMNKKASRAGLCQSLFERLVMLGVRPHRLTVQYRMHPALSLFPSNMFYEGKLQNGVTAAERTSGGVAFPWPEPEKPMMFYCQLGNEEMSTSGTSFLNRTEAANVEKIVTHFMRGGITPGQIGVITPYEGQRAHILATMQRSGSLNTALYNEIEVSSVDAFQGREKDFIILSCVRSNEHQGIGFLSDPRRLNVAITRAKYGLVILGNPKVLSKQPLWNALLNHFKEARCLVEGPLSNLKQSMVQLAKPKKIFDSRAFAIGGAHSVRFVPVPRAEPVQRGRGRGTPGSGRTAVAMPVNGPPALPNGQHRAAFGPMTQSSMQPLATQFTQQFTQFTQHLGASQPNMDGYSLPASQLPYAIPAEAWPRTGPLPNHTTSMPGSIPNGVAYQQGLGSNATQGFTQNGHLEVRRRHPKNLLSKQSCWQLL</sequence>
<dbReference type="PANTHER" id="PTHR10887:SF364">
    <property type="entry name" value="REGULATOR OF NONSENSE TRANSCRIPTS 1"/>
    <property type="match status" value="1"/>
</dbReference>
<feature type="region of interest" description="Disordered" evidence="12">
    <location>
        <begin position="52"/>
        <end position="81"/>
    </location>
</feature>
<evidence type="ECO:0000256" key="2">
    <source>
        <dbReference type="ARBA" id="ARBA00007913"/>
    </source>
</evidence>
<evidence type="ECO:0000256" key="12">
    <source>
        <dbReference type="SAM" id="MobiDB-lite"/>
    </source>
</evidence>
<dbReference type="InterPro" id="IPR041679">
    <property type="entry name" value="DNA2/NAM7-like_C"/>
</dbReference>
<dbReference type="Gene3D" id="3.40.50.300">
    <property type="entry name" value="P-loop containing nucleotide triphosphate hydrolases"/>
    <property type="match status" value="2"/>
</dbReference>
<gene>
    <name evidence="14" type="ORF">WJX75_005973</name>
</gene>
<dbReference type="Pfam" id="PF13087">
    <property type="entry name" value="AAA_12"/>
    <property type="match status" value="1"/>
</dbReference>
<keyword evidence="4 11" id="KW-0479">Metal-binding</keyword>
<keyword evidence="9 11" id="KW-0862">Zinc</keyword>
<dbReference type="Gene3D" id="2.40.30.230">
    <property type="match status" value="1"/>
</dbReference>
<dbReference type="Proteomes" id="UP001491310">
    <property type="component" value="Unassembled WGS sequence"/>
</dbReference>
<keyword evidence="15" id="KW-1185">Reference proteome</keyword>
<feature type="domain" description="Upf1" evidence="13">
    <location>
        <begin position="82"/>
        <end position="239"/>
    </location>
</feature>
<dbReference type="PANTHER" id="PTHR10887">
    <property type="entry name" value="DNA2/NAM7 HELICASE FAMILY"/>
    <property type="match status" value="1"/>
</dbReference>
<dbReference type="InterPro" id="IPR027417">
    <property type="entry name" value="P-loop_NTPase"/>
</dbReference>
<dbReference type="Pfam" id="PF18141">
    <property type="entry name" value="UPF1_1B_dom"/>
    <property type="match status" value="1"/>
</dbReference>
<evidence type="ECO:0000313" key="15">
    <source>
        <dbReference type="Proteomes" id="UP001491310"/>
    </source>
</evidence>
<comment type="caution">
    <text evidence="14">The sequence shown here is derived from an EMBL/GenBank/DDBJ whole genome shotgun (WGS) entry which is preliminary data.</text>
</comment>
<keyword evidence="10" id="KW-0067">ATP-binding</keyword>
<reference evidence="14 15" key="1">
    <citation type="journal article" date="2024" name="Nat. Commun.">
        <title>Phylogenomics reveals the evolutionary origins of lichenization in chlorophyte algae.</title>
        <authorList>
            <person name="Puginier C."/>
            <person name="Libourel C."/>
            <person name="Otte J."/>
            <person name="Skaloud P."/>
            <person name="Haon M."/>
            <person name="Grisel S."/>
            <person name="Petersen M."/>
            <person name="Berrin J.G."/>
            <person name="Delaux P.M."/>
            <person name="Dal Grande F."/>
            <person name="Keller J."/>
        </authorList>
    </citation>
    <scope>NUCLEOTIDE SEQUENCE [LARGE SCALE GENOMIC DNA]</scope>
    <source>
        <strain evidence="14 15">SAG 216-7</strain>
    </source>
</reference>
<evidence type="ECO:0000313" key="14">
    <source>
        <dbReference type="EMBL" id="KAK9908319.1"/>
    </source>
</evidence>
<evidence type="ECO:0000256" key="5">
    <source>
        <dbReference type="ARBA" id="ARBA00022741"/>
    </source>
</evidence>
<feature type="region of interest" description="C3H" evidence="11">
    <location>
        <begin position="90"/>
        <end position="122"/>
    </location>
</feature>
<name>A0ABR2YMR6_9CHLO</name>
<dbReference type="InterPro" id="IPR041677">
    <property type="entry name" value="DNA2/NAM7_AAA_11"/>
</dbReference>
<dbReference type="Pfam" id="PF09416">
    <property type="entry name" value="UPF1_Zn_bind"/>
    <property type="match status" value="1"/>
</dbReference>
<dbReference type="Gene3D" id="6.10.140.1240">
    <property type="match status" value="1"/>
</dbReference>
<feature type="region of interest" description="Disordered" evidence="12">
    <location>
        <begin position="1"/>
        <end position="20"/>
    </location>
</feature>
<dbReference type="PROSITE" id="PS51997">
    <property type="entry name" value="UPF1_CH_RICH"/>
    <property type="match status" value="1"/>
</dbReference>
<keyword evidence="8" id="KW-0347">Helicase</keyword>
<evidence type="ECO:0000256" key="7">
    <source>
        <dbReference type="ARBA" id="ARBA00022801"/>
    </source>
</evidence>
<comment type="similarity">
    <text evidence="2">Belongs to the DNA2/NAM7 helicase family.</text>
</comment>
<dbReference type="SUPFAM" id="SSF52540">
    <property type="entry name" value="P-loop containing nucleoside triphosphate hydrolases"/>
    <property type="match status" value="1"/>
</dbReference>
<keyword evidence="7" id="KW-0378">Hydrolase</keyword>
<dbReference type="Pfam" id="PF13086">
    <property type="entry name" value="AAA_11"/>
    <property type="match status" value="2"/>
</dbReference>
<dbReference type="InterPro" id="IPR045055">
    <property type="entry name" value="DNA2/NAM7-like"/>
</dbReference>
<dbReference type="InterPro" id="IPR018999">
    <property type="entry name" value="UPF1_CH/ZBD"/>
</dbReference>
<keyword evidence="3" id="KW-0963">Cytoplasm</keyword>
<feature type="region of interest" description="CC/SHH/C" evidence="11">
    <location>
        <begin position="104"/>
        <end position="132"/>
    </location>
</feature>
<evidence type="ECO:0000259" key="13">
    <source>
        <dbReference type="PROSITE" id="PS51997"/>
    </source>
</evidence>
<protein>
    <recommendedName>
        <fullName evidence="13">Upf1 domain-containing protein</fullName>
    </recommendedName>
</protein>
<evidence type="ECO:0000256" key="9">
    <source>
        <dbReference type="ARBA" id="ARBA00022833"/>
    </source>
</evidence>
<keyword evidence="5" id="KW-0547">Nucleotide-binding</keyword>
<evidence type="ECO:0000256" key="11">
    <source>
        <dbReference type="PROSITE-ProRule" id="PRU01341"/>
    </source>
</evidence>
<dbReference type="CDD" id="cd18808">
    <property type="entry name" value="SF1_C_Upf1"/>
    <property type="match status" value="1"/>
</dbReference>
<dbReference type="InterPro" id="IPR040812">
    <property type="entry name" value="UPF1_1B_dom"/>
</dbReference>
<evidence type="ECO:0000256" key="8">
    <source>
        <dbReference type="ARBA" id="ARBA00022806"/>
    </source>
</evidence>
<feature type="region of interest" description="C4" evidence="11">
    <location>
        <begin position="150"/>
        <end position="180"/>
    </location>
</feature>
<dbReference type="CDD" id="cd18039">
    <property type="entry name" value="DEXXQc_UPF1"/>
    <property type="match status" value="1"/>
</dbReference>
<evidence type="ECO:0000256" key="1">
    <source>
        <dbReference type="ARBA" id="ARBA00004496"/>
    </source>
</evidence>